<evidence type="ECO:0000256" key="2">
    <source>
        <dbReference type="ARBA" id="ARBA00012295"/>
    </source>
</evidence>
<sequence length="643" mass="69596">MQLVQGFSRQRDVSFVRVSLGYWRGMVQHGRPLKQVQSPPPPDYVIAQSVEPQPILEVAKAAGLAPSELDLYGQFKAKVRLNVLERLRDAPTGRLVVVTGITPTSLGEGKSTTTVGLSQALGAHLNQRVFTCLRQPSQGPTFGIKGGAAGGGYAQVIPMEEFNLHLTGDLHAITAANNLLAAAIDARVFHESTQSDEALYRRLTAKGFSPIMLKRLQKLGIEKTDPKSLTPEEQRRFARLDIDPETIAIRRVLDTNDRFLRSVRIGLAPTERGYERLTGFDITVASEIMAILALATSLADMRERFGRIVVGHQRGTGLPITADDLGITGALTALMKDAIMPNLMQTLEATPVFVHAGPFANIAHGNSSVLADQIALKLVGADGYVITEAGFGADIGFEKFMHIKYRAAGTAPRVAVLVVTLRALAMHGAGAGVRAGAESNMVRHIENIRKFGVRCVVALNRFKDDTDAELATVIDVARRAGACDAVVASHFEHGGKGAVALAEAVVRACTASTDAQHDVPRLLYSLDMPLEEKVRIIACEVYRAARVEWTAEARRKLEKLEQLGYEKLPVCMAKTQYSFSDDPEKKGAPEGFVLPIRDIRLSAGAGFVYPLVGEIQTIPGLPTRPAFYDIDVDVETGQILGLS</sequence>
<evidence type="ECO:0000256" key="6">
    <source>
        <dbReference type="ARBA" id="ARBA00022840"/>
    </source>
</evidence>
<evidence type="ECO:0000256" key="1">
    <source>
        <dbReference type="ARBA" id="ARBA00004777"/>
    </source>
</evidence>
<keyword evidence="4 7" id="KW-0436">Ligase</keyword>
<dbReference type="InterPro" id="IPR020628">
    <property type="entry name" value="Formate_THF_ligase_CS"/>
</dbReference>
<dbReference type="EMBL" id="AP006492">
    <property type="protein sequence ID" value="BAM80234.1"/>
    <property type="molecule type" value="Genomic_DNA"/>
</dbReference>
<proteinExistence type="inferred from homology"/>
<dbReference type="InterPro" id="IPR027417">
    <property type="entry name" value="P-loop_NTPase"/>
</dbReference>
<dbReference type="EC" id="6.3.4.3" evidence="2"/>
<dbReference type="GO" id="GO:0004329">
    <property type="term" value="F:formate-tetrahydrofolate ligase activity"/>
    <property type="evidence" value="ECO:0007669"/>
    <property type="project" value="UniProtKB-EC"/>
</dbReference>
<dbReference type="Gene3D" id="1.10.8.770">
    <property type="match status" value="1"/>
</dbReference>
<keyword evidence="5" id="KW-0547">Nucleotide-binding</keyword>
<organism evidence="7 8">
    <name type="scientific">Cyanidioschyzon merolae (strain NIES-3377 / 10D)</name>
    <name type="common">Unicellular red alga</name>
    <dbReference type="NCBI Taxonomy" id="280699"/>
    <lineage>
        <taxon>Eukaryota</taxon>
        <taxon>Rhodophyta</taxon>
        <taxon>Bangiophyceae</taxon>
        <taxon>Cyanidiales</taxon>
        <taxon>Cyanidiaceae</taxon>
        <taxon>Cyanidioschyzon</taxon>
    </lineage>
</organism>
<reference evidence="7 8" key="1">
    <citation type="journal article" date="2004" name="Nature">
        <title>Genome sequence of the ultrasmall unicellular red alga Cyanidioschyzon merolae 10D.</title>
        <authorList>
            <person name="Matsuzaki M."/>
            <person name="Misumi O."/>
            <person name="Shin-i T."/>
            <person name="Maruyama S."/>
            <person name="Takahara M."/>
            <person name="Miyagishima S."/>
            <person name="Mori T."/>
            <person name="Nishida K."/>
            <person name="Yagisawa F."/>
            <person name="Nishida K."/>
            <person name="Yoshida Y."/>
            <person name="Nishimura Y."/>
            <person name="Nakao S."/>
            <person name="Kobayashi T."/>
            <person name="Momoyama Y."/>
            <person name="Higashiyama T."/>
            <person name="Minoda A."/>
            <person name="Sano M."/>
            <person name="Nomoto H."/>
            <person name="Oishi K."/>
            <person name="Hayashi H."/>
            <person name="Ohta F."/>
            <person name="Nishizaka S."/>
            <person name="Haga S."/>
            <person name="Miura S."/>
            <person name="Morishita T."/>
            <person name="Kabeya Y."/>
            <person name="Terasawa K."/>
            <person name="Suzuki Y."/>
            <person name="Ishii Y."/>
            <person name="Asakawa S."/>
            <person name="Takano H."/>
            <person name="Ohta N."/>
            <person name="Kuroiwa H."/>
            <person name="Tanaka K."/>
            <person name="Shimizu N."/>
            <person name="Sugano S."/>
            <person name="Sato N."/>
            <person name="Nozaki H."/>
            <person name="Ogasawara N."/>
            <person name="Kohara Y."/>
            <person name="Kuroiwa T."/>
        </authorList>
    </citation>
    <scope>NUCLEOTIDE SEQUENCE [LARGE SCALE GENOMIC DNA]</scope>
    <source>
        <strain evidence="7 8">10D</strain>
    </source>
</reference>
<dbReference type="KEGG" id="cme:CYME_CMJ099C"/>
<dbReference type="Gene3D" id="3.40.50.300">
    <property type="entry name" value="P-loop containing nucleotide triphosphate hydrolases"/>
    <property type="match status" value="2"/>
</dbReference>
<dbReference type="SUPFAM" id="SSF52540">
    <property type="entry name" value="P-loop containing nucleoside triphosphate hydrolases"/>
    <property type="match status" value="1"/>
</dbReference>
<evidence type="ECO:0000256" key="5">
    <source>
        <dbReference type="ARBA" id="ARBA00022741"/>
    </source>
</evidence>
<dbReference type="PROSITE" id="PS00721">
    <property type="entry name" value="FTHFS_1"/>
    <property type="match status" value="1"/>
</dbReference>
<evidence type="ECO:0000313" key="7">
    <source>
        <dbReference type="EMBL" id="BAM80234.1"/>
    </source>
</evidence>
<dbReference type="RefSeq" id="XP_005534841.1">
    <property type="nucleotide sequence ID" value="XM_005534784.1"/>
</dbReference>
<keyword evidence="8" id="KW-1185">Reference proteome</keyword>
<keyword evidence="6" id="KW-0067">ATP-binding</keyword>
<dbReference type="GeneID" id="16994183"/>
<dbReference type="OMA" id="KFWNLKC"/>
<dbReference type="InterPro" id="IPR000559">
    <property type="entry name" value="Formate_THF_ligase"/>
</dbReference>
<dbReference type="eggNOG" id="KOG4230">
    <property type="taxonomic scope" value="Eukaryota"/>
</dbReference>
<dbReference type="OrthoDB" id="5126881at2759"/>
<protein>
    <recommendedName>
        <fullName evidence="2">formate--tetrahydrofolate ligase</fullName>
        <ecNumber evidence="2">6.3.4.3</ecNumber>
    </recommendedName>
</protein>
<dbReference type="HAMAP" id="MF_01543">
    <property type="entry name" value="FTHFS"/>
    <property type="match status" value="1"/>
</dbReference>
<keyword evidence="3" id="KW-0554">One-carbon metabolism</keyword>
<name>M1V817_CYAM1</name>
<accession>M1V817</accession>
<dbReference type="STRING" id="280699.M1V817"/>
<evidence type="ECO:0000313" key="8">
    <source>
        <dbReference type="Proteomes" id="UP000007014"/>
    </source>
</evidence>
<evidence type="ECO:0000256" key="4">
    <source>
        <dbReference type="ARBA" id="ARBA00022598"/>
    </source>
</evidence>
<dbReference type="GO" id="GO:0005524">
    <property type="term" value="F:ATP binding"/>
    <property type="evidence" value="ECO:0007669"/>
    <property type="project" value="UniProtKB-KW"/>
</dbReference>
<dbReference type="Pfam" id="PF01268">
    <property type="entry name" value="FTHFS"/>
    <property type="match status" value="1"/>
</dbReference>
<reference evidence="7 8" key="2">
    <citation type="journal article" date="2007" name="BMC Biol.">
        <title>A 100%-complete sequence reveals unusually simple genomic features in the hot-spring red alga Cyanidioschyzon merolae.</title>
        <authorList>
            <person name="Nozaki H."/>
            <person name="Takano H."/>
            <person name="Misumi O."/>
            <person name="Terasawa K."/>
            <person name="Matsuzaki M."/>
            <person name="Maruyama S."/>
            <person name="Nishida K."/>
            <person name="Yagisawa F."/>
            <person name="Yoshida Y."/>
            <person name="Fujiwara T."/>
            <person name="Takio S."/>
            <person name="Tamura K."/>
            <person name="Chung S.J."/>
            <person name="Nakamura S."/>
            <person name="Kuroiwa H."/>
            <person name="Tanaka K."/>
            <person name="Sato N."/>
            <person name="Kuroiwa T."/>
        </authorList>
    </citation>
    <scope>NUCLEOTIDE SEQUENCE [LARGE SCALE GENOMIC DNA]</scope>
    <source>
        <strain evidence="7 8">10D</strain>
    </source>
</reference>
<evidence type="ECO:0000256" key="3">
    <source>
        <dbReference type="ARBA" id="ARBA00022563"/>
    </source>
</evidence>
<dbReference type="CDD" id="cd00477">
    <property type="entry name" value="FTHFS"/>
    <property type="match status" value="1"/>
</dbReference>
<dbReference type="AlphaFoldDB" id="M1V817"/>
<dbReference type="Gene3D" id="3.10.410.10">
    <property type="entry name" value="Formyltetrahydrofolate synthetase, domain 3"/>
    <property type="match status" value="1"/>
</dbReference>
<dbReference type="UniPathway" id="UPA00193"/>
<dbReference type="FunFam" id="3.40.50.300:FF:000245">
    <property type="entry name" value="C-1-tetrahydrofolate synthase, cytoplasmic"/>
    <property type="match status" value="1"/>
</dbReference>
<dbReference type="Proteomes" id="UP000007014">
    <property type="component" value="Chromosome 10"/>
</dbReference>
<dbReference type="Gramene" id="CMJ099CT">
    <property type="protein sequence ID" value="CMJ099CT"/>
    <property type="gene ID" value="CMJ099C"/>
</dbReference>
<dbReference type="HOGENOM" id="CLU_003601_3_3_1"/>
<comment type="pathway">
    <text evidence="1">One-carbon metabolism; tetrahydrofolate interconversion.</text>
</comment>
<gene>
    <name evidence="7" type="ORF">CYME_CMJ099C</name>
</gene>
<dbReference type="FunFam" id="3.10.410.10:FF:000001">
    <property type="entry name" value="Putative formate--tetrahydrofolate ligase"/>
    <property type="match status" value="1"/>
</dbReference>
<dbReference type="GO" id="GO:0035999">
    <property type="term" value="P:tetrahydrofolate interconversion"/>
    <property type="evidence" value="ECO:0007669"/>
    <property type="project" value="UniProtKB-UniPathway"/>
</dbReference>